<protein>
    <submittedName>
        <fullName evidence="6">ATP-dependent RNA helicase DeaD</fullName>
        <ecNumber evidence="6">3.6.4.13</ecNumber>
    </submittedName>
</protein>
<evidence type="ECO:0000259" key="4">
    <source>
        <dbReference type="PROSITE" id="PS51192"/>
    </source>
</evidence>
<feature type="domain" description="Helicase C-terminal" evidence="5">
    <location>
        <begin position="355"/>
        <end position="509"/>
    </location>
</feature>
<dbReference type="CDD" id="cd18797">
    <property type="entry name" value="SF2_C_Hrq"/>
    <property type="match status" value="1"/>
</dbReference>
<dbReference type="Gene3D" id="3.40.50.300">
    <property type="entry name" value="P-loop containing nucleotide triphosphate hydrolases"/>
    <property type="match status" value="2"/>
</dbReference>
<keyword evidence="1" id="KW-0547">Nucleotide-binding</keyword>
<dbReference type="GO" id="GO:0005524">
    <property type="term" value="F:ATP binding"/>
    <property type="evidence" value="ECO:0007669"/>
    <property type="project" value="UniProtKB-KW"/>
</dbReference>
<feature type="domain" description="Helicase ATP-binding" evidence="4">
    <location>
        <begin position="132"/>
        <end position="314"/>
    </location>
</feature>
<evidence type="ECO:0000256" key="3">
    <source>
        <dbReference type="SAM" id="MobiDB-lite"/>
    </source>
</evidence>
<dbReference type="InterPro" id="IPR022307">
    <property type="entry name" value="Helicase_put_actinobac"/>
</dbReference>
<proteinExistence type="predicted"/>
<dbReference type="PANTHER" id="PTHR47957:SF3">
    <property type="entry name" value="ATP-DEPENDENT HELICASE HRQ1"/>
    <property type="match status" value="1"/>
</dbReference>
<feature type="compositionally biased region" description="Polar residues" evidence="3">
    <location>
        <begin position="1"/>
        <end position="22"/>
    </location>
</feature>
<dbReference type="AlphaFoldDB" id="A0A2Z3YMJ0"/>
<keyword evidence="6" id="KW-0347">Helicase</keyword>
<accession>A0A2Z3YMJ0</accession>
<dbReference type="SMART" id="SM00487">
    <property type="entry name" value="DEXDc"/>
    <property type="match status" value="1"/>
</dbReference>
<feature type="region of interest" description="Disordered" evidence="3">
    <location>
        <begin position="846"/>
        <end position="867"/>
    </location>
</feature>
<feature type="region of interest" description="Disordered" evidence="3">
    <location>
        <begin position="53"/>
        <end position="87"/>
    </location>
</feature>
<dbReference type="PANTHER" id="PTHR47957">
    <property type="entry name" value="ATP-DEPENDENT HELICASE HRQ1"/>
    <property type="match status" value="1"/>
</dbReference>
<sequence length="867" mass="90988">MTATSTTGNTPGEPDGTSTGTPETHADHVTDAGTPSATTYGAEILEALLPLARSGTPRSGSRSADSEQHCGAAASGGGGDGGDGETVLTHVRTEPARKSEPVAWPAWVDPDVVRHLTDEGVNRPWSHQVATADTARQGHDVVVATGTASGKSLGYQLAVIDALIHDPRATCLYLAPTKALAQDQRAAMSRLVASCPALRDVTVATYDGDTPGEARRLIREESRMIISNPDMVHASVLGNNSRWTRLLRNLRYLVIDECHVYRGVFGAHVSLVLRRLLRLAARAGAHPTVILASATTADPAGHAQRLTGRPAVAVTGDGSPRGERTVALWEPGFLPDTVGEHGAPVRRAATTEAAAIMARTIAEGARTLTFVRSRRGAEITALACADDLTALGHPDRARRIAAYRAGYTPEARRELEHRLDDGDLLGMAATSALELGIDVGGLDVVVSCGFPGTVASFRQQAGRAGRRGQGCLVVMVASDNPLDTYLVHHPSDLLDRPVEASVFDPTNPYILADHVLCAAAEAPLTSDEVSAFGGDIDATTVVRDLTSRGLLRRRPRGFFADVDAAAGVHARVSIRGGSGEQVLIVDVTTGAVLGTVDAARAISEVHDGAVYVHQGESYVVDELNLEGSVAAVHPESPEWYTRAMETTDIRVKGVNRTREIGGTGSTPSGIWLADVSVQVSHQVTGYQRCTSSGEVLQTVPLDCAPQLLDTRAAAYTVDPGVLLDLGIEEPLWPGTLHAAEHAAIGLLPLLATCDRWDIGGVSTVLHADTGLPTVFVYDGYAGGAGFAEAGFDRFPQWMRMTAEAVESCSCESGCPSCVQSPKCGNGNDPLYKKGAAVLLRALADSAESAEPAVLPPTVPDGPEDGPV</sequence>
<dbReference type="CDD" id="cd17923">
    <property type="entry name" value="DEXHc_Hrq1-like"/>
    <property type="match status" value="1"/>
</dbReference>
<dbReference type="RefSeq" id="WP_227871169.1">
    <property type="nucleotide sequence ID" value="NZ_CP024988.1"/>
</dbReference>
<gene>
    <name evidence="6" type="primary">deaD_1</name>
    <name evidence="6" type="ORF">Csp1_04760</name>
</gene>
<dbReference type="Pfam" id="PF09369">
    <property type="entry name" value="MZB"/>
    <property type="match status" value="1"/>
</dbReference>
<dbReference type="InterPro" id="IPR018973">
    <property type="entry name" value="MZB"/>
</dbReference>
<dbReference type="InterPro" id="IPR055227">
    <property type="entry name" value="HRQ1_WHD"/>
</dbReference>
<evidence type="ECO:0000259" key="5">
    <source>
        <dbReference type="PROSITE" id="PS51194"/>
    </source>
</evidence>
<dbReference type="GO" id="GO:0016787">
    <property type="term" value="F:hydrolase activity"/>
    <property type="evidence" value="ECO:0007669"/>
    <property type="project" value="UniProtKB-KW"/>
</dbReference>
<dbReference type="SMART" id="SM00490">
    <property type="entry name" value="HELICc"/>
    <property type="match status" value="1"/>
</dbReference>
<evidence type="ECO:0000313" key="7">
    <source>
        <dbReference type="Proteomes" id="UP000247696"/>
    </source>
</evidence>
<dbReference type="GO" id="GO:0003676">
    <property type="term" value="F:nucleic acid binding"/>
    <property type="evidence" value="ECO:0007669"/>
    <property type="project" value="InterPro"/>
</dbReference>
<dbReference type="KEGG" id="cpre:Csp1_04760"/>
<name>A0A2Z3YMJ0_9CORY</name>
<reference evidence="7" key="1">
    <citation type="submission" date="2017-11" db="EMBL/GenBank/DDBJ databases">
        <title>Otitis media/interna in a cat caused by the recently described species Corynebacterium provencense.</title>
        <authorList>
            <person name="Kittl S."/>
            <person name="Brodard I."/>
            <person name="Rychener L."/>
            <person name="Jores J."/>
            <person name="Roosje P."/>
            <person name="Gobeli Brawand S."/>
        </authorList>
    </citation>
    <scope>NUCLEOTIDE SEQUENCE [LARGE SCALE GENOMIC DNA]</scope>
    <source>
        <strain evidence="7">17KM38</strain>
    </source>
</reference>
<dbReference type="InterPro" id="IPR014001">
    <property type="entry name" value="Helicase_ATP-bd"/>
</dbReference>
<evidence type="ECO:0000313" key="6">
    <source>
        <dbReference type="EMBL" id="AWT25296.1"/>
    </source>
</evidence>
<dbReference type="GO" id="GO:0006289">
    <property type="term" value="P:nucleotide-excision repair"/>
    <property type="evidence" value="ECO:0007669"/>
    <property type="project" value="TreeGrafter"/>
</dbReference>
<dbReference type="SUPFAM" id="SSF52540">
    <property type="entry name" value="P-loop containing nucleoside triphosphate hydrolases"/>
    <property type="match status" value="1"/>
</dbReference>
<dbReference type="InterPro" id="IPR027417">
    <property type="entry name" value="P-loop_NTPase"/>
</dbReference>
<evidence type="ECO:0000256" key="2">
    <source>
        <dbReference type="ARBA" id="ARBA00022840"/>
    </source>
</evidence>
<dbReference type="PROSITE" id="PS51194">
    <property type="entry name" value="HELICASE_CTER"/>
    <property type="match status" value="1"/>
</dbReference>
<dbReference type="InterPro" id="IPR011545">
    <property type="entry name" value="DEAD/DEAH_box_helicase_dom"/>
</dbReference>
<organism evidence="6 7">
    <name type="scientific">Corynebacterium provencense</name>
    <dbReference type="NCBI Taxonomy" id="1737425"/>
    <lineage>
        <taxon>Bacteria</taxon>
        <taxon>Bacillati</taxon>
        <taxon>Actinomycetota</taxon>
        <taxon>Actinomycetes</taxon>
        <taxon>Mycobacteriales</taxon>
        <taxon>Corynebacteriaceae</taxon>
        <taxon>Corynebacterium</taxon>
    </lineage>
</organism>
<dbReference type="Pfam" id="PF22982">
    <property type="entry name" value="WHD_HRQ1"/>
    <property type="match status" value="1"/>
</dbReference>
<dbReference type="GO" id="GO:0043138">
    <property type="term" value="F:3'-5' DNA helicase activity"/>
    <property type="evidence" value="ECO:0007669"/>
    <property type="project" value="TreeGrafter"/>
</dbReference>
<dbReference type="InterPro" id="IPR001650">
    <property type="entry name" value="Helicase_C-like"/>
</dbReference>
<dbReference type="GO" id="GO:0036297">
    <property type="term" value="P:interstrand cross-link repair"/>
    <property type="evidence" value="ECO:0007669"/>
    <property type="project" value="TreeGrafter"/>
</dbReference>
<dbReference type="PROSITE" id="PS51192">
    <property type="entry name" value="HELICASE_ATP_BIND_1"/>
    <property type="match status" value="1"/>
</dbReference>
<keyword evidence="7" id="KW-1185">Reference proteome</keyword>
<dbReference type="Pfam" id="PF00270">
    <property type="entry name" value="DEAD"/>
    <property type="match status" value="1"/>
</dbReference>
<keyword evidence="2" id="KW-0067">ATP-binding</keyword>
<evidence type="ECO:0000256" key="1">
    <source>
        <dbReference type="ARBA" id="ARBA00022741"/>
    </source>
</evidence>
<dbReference type="Pfam" id="PF00271">
    <property type="entry name" value="Helicase_C"/>
    <property type="match status" value="1"/>
</dbReference>
<dbReference type="NCBIfam" id="TIGR03817">
    <property type="entry name" value="DECH_helic"/>
    <property type="match status" value="1"/>
</dbReference>
<dbReference type="EC" id="3.6.4.13" evidence="6"/>
<dbReference type="EMBL" id="CP024988">
    <property type="protein sequence ID" value="AWT25296.1"/>
    <property type="molecule type" value="Genomic_DNA"/>
</dbReference>
<keyword evidence="6" id="KW-0378">Hydrolase</keyword>
<feature type="region of interest" description="Disordered" evidence="3">
    <location>
        <begin position="1"/>
        <end position="41"/>
    </location>
</feature>
<dbReference type="GO" id="GO:0003724">
    <property type="term" value="F:RNA helicase activity"/>
    <property type="evidence" value="ECO:0007669"/>
    <property type="project" value="UniProtKB-EC"/>
</dbReference>
<dbReference type="Proteomes" id="UP000247696">
    <property type="component" value="Chromosome"/>
</dbReference>